<dbReference type="STRING" id="4999.A0A1Y1UCD8"/>
<feature type="compositionally biased region" description="Low complexity" evidence="1">
    <location>
        <begin position="134"/>
        <end position="164"/>
    </location>
</feature>
<dbReference type="GeneID" id="33558216"/>
<evidence type="ECO:0000313" key="3">
    <source>
        <dbReference type="Proteomes" id="UP000193218"/>
    </source>
</evidence>
<dbReference type="AlphaFoldDB" id="A0A1Y1UCD8"/>
<reference evidence="2 3" key="1">
    <citation type="submission" date="2017-03" db="EMBL/GenBank/DDBJ databases">
        <title>Widespread Adenine N6-methylation of Active Genes in Fungi.</title>
        <authorList>
            <consortium name="DOE Joint Genome Institute"/>
            <person name="Mondo S.J."/>
            <person name="Dannebaum R.O."/>
            <person name="Kuo R.C."/>
            <person name="Louie K.B."/>
            <person name="Bewick A.J."/>
            <person name="Labutti K."/>
            <person name="Haridas S."/>
            <person name="Kuo A."/>
            <person name="Salamov A."/>
            <person name="Ahrendt S.R."/>
            <person name="Lau R."/>
            <person name="Bowen B.P."/>
            <person name="Lipzen A."/>
            <person name="Sullivan W."/>
            <person name="Andreopoulos W.B."/>
            <person name="Clum A."/>
            <person name="Lindquist E."/>
            <person name="Daum C."/>
            <person name="Northen T.R."/>
            <person name="Ramamoorthy G."/>
            <person name="Schmitz R.J."/>
            <person name="Gryganskyi A."/>
            <person name="Culley D."/>
            <person name="Magnuson J."/>
            <person name="James T.Y."/>
            <person name="O'Malley M.A."/>
            <person name="Stajich J.E."/>
            <person name="Spatafora J.W."/>
            <person name="Visel A."/>
            <person name="Grigoriev I.V."/>
        </authorList>
    </citation>
    <scope>NUCLEOTIDE SEQUENCE [LARGE SCALE GENOMIC DNA]</scope>
    <source>
        <strain evidence="2 3">NRRL Y-17943</strain>
    </source>
</reference>
<gene>
    <name evidence="2" type="ORF">BD324DRAFT_631111</name>
</gene>
<feature type="compositionally biased region" description="Basic and acidic residues" evidence="1">
    <location>
        <begin position="432"/>
        <end position="443"/>
    </location>
</feature>
<protein>
    <submittedName>
        <fullName evidence="2">Uncharacterized protein</fullName>
    </submittedName>
</protein>
<accession>A0A1Y1UCD8</accession>
<name>A0A1Y1UCD8_9TREE</name>
<feature type="compositionally biased region" description="Basic and acidic residues" evidence="1">
    <location>
        <begin position="413"/>
        <end position="423"/>
    </location>
</feature>
<sequence length="909" mass="94707">MADNLQPPSSTSRSSSPGSGDPKPRVISGSLKDRIAKFNNPSAAPLVPNHPFGQAGSRNVSGSTTGGGMIGNRLPALDPKTAGIVSSGQRRTKEDRGIIGNRIPSFGRDTSSMPEPKSAGARSSDGAPSTGHRAASPASLDSSSASGLAESANSPNTSRSSSPPTSTPDEDLPNVLLSAEHLEGGTGAMTPSSTRADAGEDTGERSAPSTPVQGPVDPSIRGGHYDLIAPNLKLAAANQNPEVSLTMNRGPSLSSIGGLAAPSVTASLGSSRASQYDPSSQGSENPEKMMRDVSEISTPTGTPKAEPKDLDFGSTRGSVAGDETGDTTARLEGLDINAVDRDPTPEPPHVTSPTPKDEEIIGAPLEEDPNKAKDLEDLKQGNLSHEKHELGTHTVDQNPINNIAEAGVAQGLAEHDIAPDELRAQGGPAGQRLEEIETADEVKAPTSQGSKSQGYAGSSELDVQTLPTEAESTSTDVGSDDGLSLSNVVEGARAAGTRLDEAGAGQTTSENTDRLKEELAEERKKKGDREGVNEQQDANLQTEEDRDEGMSRKEQLIKALDQNADPDKNLEGGADDGTKEKAKEATMTMTGAKPMAEDETEEVVNDDEGGDNGGQGDKGGNKDDVKVEDTTESHEEQEDDNQDGGKTPTSDRRGSVIEQQVVGTSDKDKAATDQEDSTDGSHQPIQVQVEPAPIAQPAQDDADQAPDQPGSVRSESVTPTPSLDNPPNFPEPPTDDPDVVDPVSSTTGSDQEAAGTSTPIDSSVMKSFPDVPDEDHPRVQVHVHSPLSTPFRNHSNQNPMDTPGTSRGSASTEETPIAKIPGHSKSLSYPSELTGTNEELGGSPDVARRDSLGITGTPVDQTDNGSGLAKRASTRRSPKSPLLDDEDPGDFQGGDGWAVIHDQPGRNRE</sequence>
<feature type="compositionally biased region" description="Basic and acidic residues" evidence="1">
    <location>
        <begin position="565"/>
        <end position="584"/>
    </location>
</feature>
<keyword evidence="3" id="KW-1185">Reference proteome</keyword>
<feature type="compositionally biased region" description="Polar residues" evidence="1">
    <location>
        <begin position="445"/>
        <end position="477"/>
    </location>
</feature>
<feature type="compositionally biased region" description="Basic and acidic residues" evidence="1">
    <location>
        <begin position="368"/>
        <end position="391"/>
    </location>
</feature>
<evidence type="ECO:0000313" key="2">
    <source>
        <dbReference type="EMBL" id="ORX35679.1"/>
    </source>
</evidence>
<feature type="compositionally biased region" description="Polar residues" evidence="1">
    <location>
        <begin position="266"/>
        <end position="284"/>
    </location>
</feature>
<proteinExistence type="predicted"/>
<dbReference type="EMBL" id="NBSH01000010">
    <property type="protein sequence ID" value="ORX35679.1"/>
    <property type="molecule type" value="Genomic_DNA"/>
</dbReference>
<feature type="compositionally biased region" description="Basic and acidic residues" evidence="1">
    <location>
        <begin position="511"/>
        <end position="532"/>
    </location>
</feature>
<organism evidence="2 3">
    <name type="scientific">Kockovaella imperatae</name>
    <dbReference type="NCBI Taxonomy" id="4999"/>
    <lineage>
        <taxon>Eukaryota</taxon>
        <taxon>Fungi</taxon>
        <taxon>Dikarya</taxon>
        <taxon>Basidiomycota</taxon>
        <taxon>Agaricomycotina</taxon>
        <taxon>Tremellomycetes</taxon>
        <taxon>Tremellales</taxon>
        <taxon>Cuniculitremaceae</taxon>
        <taxon>Kockovaella</taxon>
    </lineage>
</organism>
<feature type="compositionally biased region" description="Acidic residues" evidence="1">
    <location>
        <begin position="597"/>
        <end position="610"/>
    </location>
</feature>
<evidence type="ECO:0000256" key="1">
    <source>
        <dbReference type="SAM" id="MobiDB-lite"/>
    </source>
</evidence>
<dbReference type="InParanoid" id="A0A1Y1UCD8"/>
<feature type="compositionally biased region" description="Polar residues" evidence="1">
    <location>
        <begin position="786"/>
        <end position="814"/>
    </location>
</feature>
<feature type="compositionally biased region" description="Basic and acidic residues" evidence="1">
    <location>
        <begin position="285"/>
        <end position="294"/>
    </location>
</feature>
<feature type="compositionally biased region" description="Polar residues" evidence="1">
    <location>
        <begin position="748"/>
        <end position="765"/>
    </location>
</feature>
<dbReference type="OrthoDB" id="2564297at2759"/>
<dbReference type="RefSeq" id="XP_021869843.1">
    <property type="nucleotide sequence ID" value="XM_022016407.1"/>
</dbReference>
<comment type="caution">
    <text evidence="2">The sequence shown here is derived from an EMBL/GenBank/DDBJ whole genome shotgun (WGS) entry which is preliminary data.</text>
</comment>
<dbReference type="Proteomes" id="UP000193218">
    <property type="component" value="Unassembled WGS sequence"/>
</dbReference>
<feature type="compositionally biased region" description="Polar residues" evidence="1">
    <location>
        <begin position="711"/>
        <end position="720"/>
    </location>
</feature>
<feature type="compositionally biased region" description="Basic and acidic residues" evidence="1">
    <location>
        <begin position="619"/>
        <end position="634"/>
    </location>
</feature>
<feature type="region of interest" description="Disordered" evidence="1">
    <location>
        <begin position="266"/>
        <end position="909"/>
    </location>
</feature>
<feature type="compositionally biased region" description="Low complexity" evidence="1">
    <location>
        <begin position="7"/>
        <end position="21"/>
    </location>
</feature>
<feature type="compositionally biased region" description="Low complexity" evidence="1">
    <location>
        <begin position="691"/>
        <end position="709"/>
    </location>
</feature>
<feature type="compositionally biased region" description="Polar residues" evidence="1">
    <location>
        <begin position="825"/>
        <end position="837"/>
    </location>
</feature>
<feature type="region of interest" description="Disordered" evidence="1">
    <location>
        <begin position="1"/>
        <end position="224"/>
    </location>
</feature>